<dbReference type="Gene3D" id="1.20.120.530">
    <property type="entry name" value="GntR ligand-binding domain-like"/>
    <property type="match status" value="1"/>
</dbReference>
<dbReference type="Pfam" id="PF07729">
    <property type="entry name" value="FCD"/>
    <property type="match status" value="1"/>
</dbReference>
<dbReference type="STRING" id="321763.SAMN04488692_12223"/>
<dbReference type="EMBL" id="FNGO01000022">
    <property type="protein sequence ID" value="SDM23204.1"/>
    <property type="molecule type" value="Genomic_DNA"/>
</dbReference>
<evidence type="ECO:0000256" key="2">
    <source>
        <dbReference type="ARBA" id="ARBA00023125"/>
    </source>
</evidence>
<dbReference type="InterPro" id="IPR036390">
    <property type="entry name" value="WH_DNA-bd_sf"/>
</dbReference>
<proteinExistence type="predicted"/>
<keyword evidence="3" id="KW-0804">Transcription</keyword>
<dbReference type="GO" id="GO:0003700">
    <property type="term" value="F:DNA-binding transcription factor activity"/>
    <property type="evidence" value="ECO:0007669"/>
    <property type="project" value="InterPro"/>
</dbReference>
<feature type="domain" description="HTH gntR-type" evidence="4">
    <location>
        <begin position="23"/>
        <end position="90"/>
    </location>
</feature>
<sequence>MNGDSYKFMGAELDTERSFSSRGKIKNRIFQELLSSILAGEYEAGEKLTIEAVADDFQVSNTPVREALKELETTGILHKPPYKSYQVRDFNLEEVKDIFESRAALESYGCQLAAERIEKSELEELTTLHEEGEKYLEAEDMEGFSEYNRIFHFRLAAASHNEHLLKLYRNIQHQIMLFTYQVFETTDRSWQTIKEHELIIDRISDGESEKARRSMEEHILNSWRKYEGARTD</sequence>
<reference evidence="5 6" key="1">
    <citation type="submission" date="2016-10" db="EMBL/GenBank/DDBJ databases">
        <authorList>
            <person name="de Groot N.N."/>
        </authorList>
    </citation>
    <scope>NUCLEOTIDE SEQUENCE [LARGE SCALE GENOMIC DNA]</scope>
    <source>
        <strain evidence="5 6">SLAS-1</strain>
    </source>
</reference>
<organism evidence="5 6">
    <name type="scientific">Halarsenatibacter silvermanii</name>
    <dbReference type="NCBI Taxonomy" id="321763"/>
    <lineage>
        <taxon>Bacteria</taxon>
        <taxon>Bacillati</taxon>
        <taxon>Bacillota</taxon>
        <taxon>Clostridia</taxon>
        <taxon>Halanaerobiales</taxon>
        <taxon>Halarsenatibacteraceae</taxon>
        <taxon>Halarsenatibacter</taxon>
    </lineage>
</organism>
<dbReference type="AlphaFoldDB" id="A0A1G9RJ09"/>
<dbReference type="OrthoDB" id="9781630at2"/>
<gene>
    <name evidence="5" type="ORF">SAMN04488692_12223</name>
</gene>
<evidence type="ECO:0000256" key="1">
    <source>
        <dbReference type="ARBA" id="ARBA00023015"/>
    </source>
</evidence>
<dbReference type="SMART" id="SM00345">
    <property type="entry name" value="HTH_GNTR"/>
    <property type="match status" value="1"/>
</dbReference>
<dbReference type="PANTHER" id="PTHR43537:SF24">
    <property type="entry name" value="GLUCONATE OPERON TRANSCRIPTIONAL REPRESSOR"/>
    <property type="match status" value="1"/>
</dbReference>
<name>A0A1G9RJ09_9FIRM</name>
<dbReference type="InterPro" id="IPR036388">
    <property type="entry name" value="WH-like_DNA-bd_sf"/>
</dbReference>
<evidence type="ECO:0000313" key="5">
    <source>
        <dbReference type="EMBL" id="SDM23204.1"/>
    </source>
</evidence>
<evidence type="ECO:0000313" key="6">
    <source>
        <dbReference type="Proteomes" id="UP000199476"/>
    </source>
</evidence>
<dbReference type="SMART" id="SM00895">
    <property type="entry name" value="FCD"/>
    <property type="match status" value="1"/>
</dbReference>
<keyword evidence="1" id="KW-0805">Transcription regulation</keyword>
<keyword evidence="2 5" id="KW-0238">DNA-binding</keyword>
<dbReference type="InterPro" id="IPR000524">
    <property type="entry name" value="Tscrpt_reg_HTH_GntR"/>
</dbReference>
<dbReference type="InterPro" id="IPR011711">
    <property type="entry name" value="GntR_C"/>
</dbReference>
<dbReference type="Gene3D" id="1.10.10.10">
    <property type="entry name" value="Winged helix-like DNA-binding domain superfamily/Winged helix DNA-binding domain"/>
    <property type="match status" value="1"/>
</dbReference>
<protein>
    <submittedName>
        <fullName evidence="5">DNA-binding transcriptional regulator, GntR family</fullName>
    </submittedName>
</protein>
<dbReference type="PROSITE" id="PS50949">
    <property type="entry name" value="HTH_GNTR"/>
    <property type="match status" value="1"/>
</dbReference>
<dbReference type="Pfam" id="PF00392">
    <property type="entry name" value="GntR"/>
    <property type="match status" value="1"/>
</dbReference>
<evidence type="ECO:0000256" key="3">
    <source>
        <dbReference type="ARBA" id="ARBA00023163"/>
    </source>
</evidence>
<evidence type="ECO:0000259" key="4">
    <source>
        <dbReference type="PROSITE" id="PS50949"/>
    </source>
</evidence>
<dbReference type="RefSeq" id="WP_089761456.1">
    <property type="nucleotide sequence ID" value="NZ_FNGO01000022.1"/>
</dbReference>
<dbReference type="InterPro" id="IPR008920">
    <property type="entry name" value="TF_FadR/GntR_C"/>
</dbReference>
<dbReference type="Proteomes" id="UP000199476">
    <property type="component" value="Unassembled WGS sequence"/>
</dbReference>
<dbReference type="PANTHER" id="PTHR43537">
    <property type="entry name" value="TRANSCRIPTIONAL REGULATOR, GNTR FAMILY"/>
    <property type="match status" value="1"/>
</dbReference>
<accession>A0A1G9RJ09</accession>
<dbReference type="SUPFAM" id="SSF48008">
    <property type="entry name" value="GntR ligand-binding domain-like"/>
    <property type="match status" value="1"/>
</dbReference>
<dbReference type="SUPFAM" id="SSF46785">
    <property type="entry name" value="Winged helix' DNA-binding domain"/>
    <property type="match status" value="1"/>
</dbReference>
<keyword evidence="6" id="KW-1185">Reference proteome</keyword>
<dbReference type="GO" id="GO:0003677">
    <property type="term" value="F:DNA binding"/>
    <property type="evidence" value="ECO:0007669"/>
    <property type="project" value="UniProtKB-KW"/>
</dbReference>